<feature type="compositionally biased region" description="Basic and acidic residues" evidence="1">
    <location>
        <begin position="208"/>
        <end position="224"/>
    </location>
</feature>
<keyword evidence="3" id="KW-1185">Reference proteome</keyword>
<name>A0A8T1MTX8_CLOSI</name>
<reference evidence="2 3" key="1">
    <citation type="journal article" date="2018" name="Biotechnol. Adv.">
        <title>Improved genomic resources and new bioinformatic workflow for the carcinogenic parasite Clonorchis sinensis: Biotechnological implications.</title>
        <authorList>
            <person name="Wang D."/>
            <person name="Korhonen P.K."/>
            <person name="Gasser R.B."/>
            <person name="Young N.D."/>
        </authorList>
    </citation>
    <scope>NUCLEOTIDE SEQUENCE [LARGE SCALE GENOMIC DNA]</scope>
    <source>
        <strain evidence="2">Cs-k2</strain>
    </source>
</reference>
<sequence>MRNTCPNQHNIALESFGGQSVCLDHDRQDPWRFHSADGVIDLENYGASCHQHKCTLGKGLQLVFENTTYVCPVEGGSIKIDVTTEKGKLQGSVHCPICGTVCNETVCSSAANGDLVEESESVNTDVLHKSDAQVPAENLPEDVDHSKEMTAEEVVTEDITKHEESDEKQMETDAITTAPVPPTLKTDSDTLGEQSNTNNTKESTMDTEEQKQHTYAEKRNHAKDVVTTAPVPPTLKTESNTLGEQSNTDNTKENTTDTDEHKDSHPPPTTHTEDESRAEVVDHQSALHNATETEHDQREDGTDEANAHEQEAVKVTTETEGIIFTTLSPLLSENNKNETTTNPEHPVDLLPNTDNVVPITTLPPPDLKAEPEITNDISNQQNATQTDVEPSKHEEVQEPSATV</sequence>
<dbReference type="Proteomes" id="UP000286415">
    <property type="component" value="Unassembled WGS sequence"/>
</dbReference>
<feature type="compositionally biased region" description="Polar residues" evidence="1">
    <location>
        <begin position="236"/>
        <end position="246"/>
    </location>
</feature>
<feature type="compositionally biased region" description="Low complexity" evidence="1">
    <location>
        <begin position="333"/>
        <end position="344"/>
    </location>
</feature>
<dbReference type="EMBL" id="NIRI02000042">
    <property type="protein sequence ID" value="KAG5452322.1"/>
    <property type="molecule type" value="Genomic_DNA"/>
</dbReference>
<reference evidence="2 3" key="2">
    <citation type="journal article" date="2021" name="Genomics">
        <title>High-quality reference genome for Clonorchis sinensis.</title>
        <authorList>
            <person name="Young N.D."/>
            <person name="Stroehlein A.J."/>
            <person name="Kinkar L."/>
            <person name="Wang T."/>
            <person name="Sohn W.M."/>
            <person name="Chang B.C.H."/>
            <person name="Kaur P."/>
            <person name="Weisz D."/>
            <person name="Dudchenko O."/>
            <person name="Aiden E.L."/>
            <person name="Korhonen P.K."/>
            <person name="Gasser R.B."/>
        </authorList>
    </citation>
    <scope>NUCLEOTIDE SEQUENCE [LARGE SCALE GENOMIC DNA]</scope>
    <source>
        <strain evidence="2">Cs-k2</strain>
    </source>
</reference>
<dbReference type="OrthoDB" id="6280709at2759"/>
<proteinExistence type="predicted"/>
<feature type="compositionally biased region" description="Polar residues" evidence="1">
    <location>
        <begin position="375"/>
        <end position="388"/>
    </location>
</feature>
<feature type="region of interest" description="Disordered" evidence="1">
    <location>
        <begin position="333"/>
        <end position="403"/>
    </location>
</feature>
<feature type="compositionally biased region" description="Basic and acidic residues" evidence="1">
    <location>
        <begin position="158"/>
        <end position="171"/>
    </location>
</feature>
<evidence type="ECO:0000256" key="1">
    <source>
        <dbReference type="SAM" id="MobiDB-lite"/>
    </source>
</evidence>
<evidence type="ECO:0000313" key="3">
    <source>
        <dbReference type="Proteomes" id="UP000286415"/>
    </source>
</evidence>
<comment type="caution">
    <text evidence="2">The sequence shown here is derived from an EMBL/GenBank/DDBJ whole genome shotgun (WGS) entry which is preliminary data.</text>
</comment>
<organism evidence="2 3">
    <name type="scientific">Clonorchis sinensis</name>
    <name type="common">Chinese liver fluke</name>
    <dbReference type="NCBI Taxonomy" id="79923"/>
    <lineage>
        <taxon>Eukaryota</taxon>
        <taxon>Metazoa</taxon>
        <taxon>Spiralia</taxon>
        <taxon>Lophotrochozoa</taxon>
        <taxon>Platyhelminthes</taxon>
        <taxon>Trematoda</taxon>
        <taxon>Digenea</taxon>
        <taxon>Opisthorchiida</taxon>
        <taxon>Opisthorchiata</taxon>
        <taxon>Opisthorchiidae</taxon>
        <taxon>Clonorchis</taxon>
    </lineage>
</organism>
<feature type="compositionally biased region" description="Basic and acidic residues" evidence="1">
    <location>
        <begin position="250"/>
        <end position="281"/>
    </location>
</feature>
<dbReference type="AlphaFoldDB" id="A0A8T1MTX8"/>
<protein>
    <submittedName>
        <fullName evidence="2">Leishmanolysin-like peptidase</fullName>
    </submittedName>
</protein>
<dbReference type="Gene3D" id="2.30.34.10">
    <property type="entry name" value="Leishmanolysin domain 4"/>
    <property type="match status" value="1"/>
</dbReference>
<evidence type="ECO:0000313" key="2">
    <source>
        <dbReference type="EMBL" id="KAG5452322.1"/>
    </source>
</evidence>
<dbReference type="SUPFAM" id="SSF55486">
    <property type="entry name" value="Metalloproteases ('zincins'), catalytic domain"/>
    <property type="match status" value="1"/>
</dbReference>
<accession>A0A8T1MTX8</accession>
<feature type="region of interest" description="Disordered" evidence="1">
    <location>
        <begin position="121"/>
        <end position="281"/>
    </location>
</feature>
<gene>
    <name evidence="2" type="ORF">CSKR_201642</name>
</gene>
<feature type="compositionally biased region" description="Polar residues" evidence="1">
    <location>
        <begin position="189"/>
        <end position="202"/>
    </location>
</feature>